<protein>
    <submittedName>
        <fullName evidence="2">Uncharacterized protein</fullName>
    </submittedName>
</protein>
<gene>
    <name evidence="2" type="ORF">N7496_006558</name>
</gene>
<evidence type="ECO:0000313" key="2">
    <source>
        <dbReference type="EMBL" id="KAJ5370466.1"/>
    </source>
</evidence>
<dbReference type="GeneID" id="81438666"/>
<dbReference type="Proteomes" id="UP001147782">
    <property type="component" value="Unassembled WGS sequence"/>
</dbReference>
<feature type="compositionally biased region" description="Low complexity" evidence="1">
    <location>
        <begin position="11"/>
        <end position="23"/>
    </location>
</feature>
<reference evidence="2" key="1">
    <citation type="submission" date="2022-11" db="EMBL/GenBank/DDBJ databases">
        <authorList>
            <person name="Petersen C."/>
        </authorList>
    </citation>
    <scope>NUCLEOTIDE SEQUENCE</scope>
    <source>
        <strain evidence="2">IBT 29864</strain>
    </source>
</reference>
<comment type="caution">
    <text evidence="2">The sequence shown here is derived from an EMBL/GenBank/DDBJ whole genome shotgun (WGS) entry which is preliminary data.</text>
</comment>
<evidence type="ECO:0000313" key="3">
    <source>
        <dbReference type="Proteomes" id="UP001147782"/>
    </source>
</evidence>
<organism evidence="2 3">
    <name type="scientific">Penicillium cataractarum</name>
    <dbReference type="NCBI Taxonomy" id="2100454"/>
    <lineage>
        <taxon>Eukaryota</taxon>
        <taxon>Fungi</taxon>
        <taxon>Dikarya</taxon>
        <taxon>Ascomycota</taxon>
        <taxon>Pezizomycotina</taxon>
        <taxon>Eurotiomycetes</taxon>
        <taxon>Eurotiomycetidae</taxon>
        <taxon>Eurotiales</taxon>
        <taxon>Aspergillaceae</taxon>
        <taxon>Penicillium</taxon>
    </lineage>
</organism>
<keyword evidence="3" id="KW-1185">Reference proteome</keyword>
<dbReference type="EMBL" id="JAPZBS010000005">
    <property type="protein sequence ID" value="KAJ5370466.1"/>
    <property type="molecule type" value="Genomic_DNA"/>
</dbReference>
<proteinExistence type="predicted"/>
<reference evidence="2" key="2">
    <citation type="journal article" date="2023" name="IMA Fungus">
        <title>Comparative genomic study of the Penicillium genus elucidates a diverse pangenome and 15 lateral gene transfer events.</title>
        <authorList>
            <person name="Petersen C."/>
            <person name="Sorensen T."/>
            <person name="Nielsen M.R."/>
            <person name="Sondergaard T.E."/>
            <person name="Sorensen J.L."/>
            <person name="Fitzpatrick D.A."/>
            <person name="Frisvad J.C."/>
            <person name="Nielsen K.L."/>
        </authorList>
    </citation>
    <scope>NUCLEOTIDE SEQUENCE</scope>
    <source>
        <strain evidence="2">IBT 29864</strain>
    </source>
</reference>
<sequence>MSRGSPDPRLAGARPGFAAAPPGDSELGLTRALLLDATEKLTPEEDTAAASACCRVLHRPYPMPVKVGAPKRLDLQNRRHFIHDGHCMMLT</sequence>
<dbReference type="AlphaFoldDB" id="A0A9W9V8R0"/>
<name>A0A9W9V8R0_9EURO</name>
<dbReference type="RefSeq" id="XP_056554900.1">
    <property type="nucleotide sequence ID" value="XM_056699487.1"/>
</dbReference>
<feature type="region of interest" description="Disordered" evidence="1">
    <location>
        <begin position="1"/>
        <end position="24"/>
    </location>
</feature>
<accession>A0A9W9V8R0</accession>
<evidence type="ECO:0000256" key="1">
    <source>
        <dbReference type="SAM" id="MobiDB-lite"/>
    </source>
</evidence>